<gene>
    <name evidence="2" type="ORF">PMAYCL1PPCAC_07988</name>
</gene>
<accession>A0AAN4ZAW9</accession>
<dbReference type="EMBL" id="BTRK01000002">
    <property type="protein sequence ID" value="GMR37793.1"/>
    <property type="molecule type" value="Genomic_DNA"/>
</dbReference>
<name>A0AAN4ZAW9_9BILA</name>
<comment type="caution">
    <text evidence="2">The sequence shown here is derived from an EMBL/GenBank/DDBJ whole genome shotgun (WGS) entry which is preliminary data.</text>
</comment>
<feature type="region of interest" description="Disordered" evidence="1">
    <location>
        <begin position="1"/>
        <end position="24"/>
    </location>
</feature>
<evidence type="ECO:0000313" key="3">
    <source>
        <dbReference type="Proteomes" id="UP001328107"/>
    </source>
</evidence>
<keyword evidence="3" id="KW-1185">Reference proteome</keyword>
<evidence type="ECO:0000313" key="2">
    <source>
        <dbReference type="EMBL" id="GMR37793.1"/>
    </source>
</evidence>
<protein>
    <submittedName>
        <fullName evidence="2">Uncharacterized protein</fullName>
    </submittedName>
</protein>
<evidence type="ECO:0000256" key="1">
    <source>
        <dbReference type="SAM" id="MobiDB-lite"/>
    </source>
</evidence>
<dbReference type="AlphaFoldDB" id="A0AAN4ZAW9"/>
<sequence length="130" mass="14762">QYDDDLDERDDHEKDGSFPSYAVNGWNPEWMDMKNVDVERRPVDEGIPELAQSALEIAKRPVYSRQMMIDDRALSPFDEIATQRRTSAAENESTIHRGVDDKPPARKRMVLSATVSNKIAGEAEGRITRS</sequence>
<reference evidence="3" key="1">
    <citation type="submission" date="2022-10" db="EMBL/GenBank/DDBJ databases">
        <title>Genome assembly of Pristionchus species.</title>
        <authorList>
            <person name="Yoshida K."/>
            <person name="Sommer R.J."/>
        </authorList>
    </citation>
    <scope>NUCLEOTIDE SEQUENCE [LARGE SCALE GENOMIC DNA]</scope>
    <source>
        <strain evidence="3">RS5460</strain>
    </source>
</reference>
<proteinExistence type="predicted"/>
<feature type="non-terminal residue" evidence="2">
    <location>
        <position position="1"/>
    </location>
</feature>
<organism evidence="2 3">
    <name type="scientific">Pristionchus mayeri</name>
    <dbReference type="NCBI Taxonomy" id="1317129"/>
    <lineage>
        <taxon>Eukaryota</taxon>
        <taxon>Metazoa</taxon>
        <taxon>Ecdysozoa</taxon>
        <taxon>Nematoda</taxon>
        <taxon>Chromadorea</taxon>
        <taxon>Rhabditida</taxon>
        <taxon>Rhabditina</taxon>
        <taxon>Diplogasteromorpha</taxon>
        <taxon>Diplogasteroidea</taxon>
        <taxon>Neodiplogasteridae</taxon>
        <taxon>Pristionchus</taxon>
    </lineage>
</organism>
<dbReference type="Proteomes" id="UP001328107">
    <property type="component" value="Unassembled WGS sequence"/>
</dbReference>